<feature type="repeat" description="TPR" evidence="1">
    <location>
        <begin position="230"/>
        <end position="263"/>
    </location>
</feature>
<feature type="repeat" description="TPR" evidence="1">
    <location>
        <begin position="366"/>
        <end position="399"/>
    </location>
</feature>
<dbReference type="PROSITE" id="PS50293">
    <property type="entry name" value="TPR_REGION"/>
    <property type="match status" value="3"/>
</dbReference>
<dbReference type="EMBL" id="QVQT01000004">
    <property type="protein sequence ID" value="RFU16074.1"/>
    <property type="molecule type" value="Genomic_DNA"/>
</dbReference>
<dbReference type="GO" id="GO:0006493">
    <property type="term" value="P:protein O-linked glycosylation"/>
    <property type="evidence" value="ECO:0007669"/>
    <property type="project" value="InterPro"/>
</dbReference>
<dbReference type="AlphaFoldDB" id="A0A372IME4"/>
<evidence type="ECO:0000313" key="2">
    <source>
        <dbReference type="EMBL" id="RFU16074.1"/>
    </source>
</evidence>
<dbReference type="Pfam" id="PF13432">
    <property type="entry name" value="TPR_16"/>
    <property type="match status" value="2"/>
</dbReference>
<dbReference type="SUPFAM" id="SSF53756">
    <property type="entry name" value="UDP-Glycosyltransferase/glycogen phosphorylase"/>
    <property type="match status" value="1"/>
</dbReference>
<protein>
    <submittedName>
        <fullName evidence="2">Tetratricopeptide repeat protein</fullName>
    </submittedName>
</protein>
<dbReference type="SUPFAM" id="SSF48452">
    <property type="entry name" value="TPR-like"/>
    <property type="match status" value="2"/>
</dbReference>
<dbReference type="SMART" id="SM00028">
    <property type="entry name" value="TPR"/>
    <property type="match status" value="10"/>
</dbReference>
<dbReference type="InterPro" id="IPR019734">
    <property type="entry name" value="TPR_rpt"/>
</dbReference>
<dbReference type="InterPro" id="IPR037919">
    <property type="entry name" value="OGT"/>
</dbReference>
<dbReference type="Pfam" id="PF13374">
    <property type="entry name" value="TPR_10"/>
    <property type="match status" value="1"/>
</dbReference>
<comment type="caution">
    <text evidence="2">The sequence shown here is derived from an EMBL/GenBank/DDBJ whole genome shotgun (WGS) entry which is preliminary data.</text>
</comment>
<feature type="repeat" description="TPR" evidence="1">
    <location>
        <begin position="400"/>
        <end position="433"/>
    </location>
</feature>
<dbReference type="Gene3D" id="1.25.40.10">
    <property type="entry name" value="Tetratricopeptide repeat domain"/>
    <property type="match status" value="5"/>
</dbReference>
<gene>
    <name evidence="2" type="ORF">D0Y96_11655</name>
</gene>
<evidence type="ECO:0000256" key="1">
    <source>
        <dbReference type="PROSITE-ProRule" id="PRU00339"/>
    </source>
</evidence>
<proteinExistence type="predicted"/>
<dbReference type="Proteomes" id="UP000264702">
    <property type="component" value="Unassembled WGS sequence"/>
</dbReference>
<reference evidence="2 3" key="1">
    <citation type="submission" date="2018-08" db="EMBL/GenBank/DDBJ databases">
        <title>Acidipila sp. 4G-K13, an acidobacterium isolated from forest soil.</title>
        <authorList>
            <person name="Gao Z.-H."/>
            <person name="Qiu L.-H."/>
        </authorList>
    </citation>
    <scope>NUCLEOTIDE SEQUENCE [LARGE SCALE GENOMIC DNA]</scope>
    <source>
        <strain evidence="2 3">4G-K13</strain>
    </source>
</reference>
<dbReference type="Pfam" id="PF13414">
    <property type="entry name" value="TPR_11"/>
    <property type="match status" value="1"/>
</dbReference>
<dbReference type="Pfam" id="PF00515">
    <property type="entry name" value="TPR_1"/>
    <property type="match status" value="1"/>
</dbReference>
<dbReference type="GO" id="GO:0097363">
    <property type="term" value="F:protein O-acetylglucosaminyltransferase activity"/>
    <property type="evidence" value="ECO:0007669"/>
    <property type="project" value="TreeGrafter"/>
</dbReference>
<feature type="repeat" description="TPR" evidence="1">
    <location>
        <begin position="196"/>
        <end position="229"/>
    </location>
</feature>
<evidence type="ECO:0000313" key="3">
    <source>
        <dbReference type="Proteomes" id="UP000264702"/>
    </source>
</evidence>
<keyword evidence="1" id="KW-0802">TPR repeat</keyword>
<dbReference type="Gene3D" id="3.40.50.2000">
    <property type="entry name" value="Glycogen Phosphorylase B"/>
    <property type="match status" value="1"/>
</dbReference>
<accession>A0A372IME4</accession>
<dbReference type="InterPro" id="IPR011990">
    <property type="entry name" value="TPR-like_helical_dom_sf"/>
</dbReference>
<organism evidence="2 3">
    <name type="scientific">Paracidobacterium acidisoli</name>
    <dbReference type="NCBI Taxonomy" id="2303751"/>
    <lineage>
        <taxon>Bacteria</taxon>
        <taxon>Pseudomonadati</taxon>
        <taxon>Acidobacteriota</taxon>
        <taxon>Terriglobia</taxon>
        <taxon>Terriglobales</taxon>
        <taxon>Acidobacteriaceae</taxon>
        <taxon>Paracidobacterium</taxon>
    </lineage>
</organism>
<keyword evidence="3" id="KW-1185">Reference proteome</keyword>
<sequence>MPFRFGALSCHRVSLSGDGGKRSHEDFPGLQSSFRQAGCGGDFRIMHETEALSLPLSDRFAPALREGLLHQADGRLPEAAECYRRAWIENREDADALLLLGILARQAGQPAASVRLTALAAERRPQAAHMHLNLALAHLAAGDMERAAVCCRGSLALDADNDRAWRVMGEIEAKRGHEEAAQAAYEHAMRRPAGVERAALALGHLLCRQGKYEESLAVYAEGIRRSPENADLYFALGAALVSTDRRREAKKAYREALRRRPDFPEVYLNLGNVLYDEGNFTGAARAYRRAVALRPQYGKAHCNLGNALSALGRYVEAVACYERAIELKPELAAAQHNLGNALLHRRDYPGAEVCFRQALAMEDGRAEHHNSLGNALMQQRRTDEARQCYSRAIELDPDYAAAHTNLANVLLKLGRRSEMEGHYRRGVELDPESAGAHYNLALSCLRAGDFREGWQRHEWRWEFRELGLRRRRFAQPQWKGEALDGAGILLHAEQGLGDTLQFVRYLPLVAERGGRVVLEVQPRLKCLLQGMAGAACVVARGEVLPEFTWHCPLMSLPLAFGTEIESIPAVVPYIKADADAVTAAWRRYPRDEARLRVGLVWAGNPQYRSDEQRSTTLDALQPLLDVDGVTFFSLQFGPAAAQIRTMQRVHEAGARLIDASSRHKDFAETAALAATLDLVISVDTSVAHLAGAMGLPVWVLLPHLADWRWMDGRGESPWYPTARLFRQAEPGEWGALAERVREELQLWCEGQSKENGADGR</sequence>
<dbReference type="PANTHER" id="PTHR44366:SF1">
    <property type="entry name" value="UDP-N-ACETYLGLUCOSAMINE--PEPTIDE N-ACETYLGLUCOSAMINYLTRANSFERASE 110 KDA SUBUNIT"/>
    <property type="match status" value="1"/>
</dbReference>
<name>A0A372IME4_9BACT</name>
<dbReference type="PROSITE" id="PS50005">
    <property type="entry name" value="TPR"/>
    <property type="match status" value="6"/>
</dbReference>
<feature type="repeat" description="TPR" evidence="1">
    <location>
        <begin position="298"/>
        <end position="331"/>
    </location>
</feature>
<dbReference type="Pfam" id="PF13176">
    <property type="entry name" value="TPR_7"/>
    <property type="match status" value="1"/>
</dbReference>
<feature type="repeat" description="TPR" evidence="1">
    <location>
        <begin position="264"/>
        <end position="297"/>
    </location>
</feature>
<dbReference type="PANTHER" id="PTHR44366">
    <property type="entry name" value="UDP-N-ACETYLGLUCOSAMINE--PEPTIDE N-ACETYLGLUCOSAMINYLTRANSFERASE 110 KDA SUBUNIT"/>
    <property type="match status" value="1"/>
</dbReference>